<evidence type="ECO:0000313" key="7">
    <source>
        <dbReference type="EMBL" id="BEQ16303.1"/>
    </source>
</evidence>
<evidence type="ECO:0000256" key="1">
    <source>
        <dbReference type="ARBA" id="ARBA00004651"/>
    </source>
</evidence>
<feature type="transmembrane region" description="Helical" evidence="6">
    <location>
        <begin position="265"/>
        <end position="289"/>
    </location>
</feature>
<dbReference type="PANTHER" id="PTHR30213">
    <property type="entry name" value="INNER MEMBRANE PROTEIN YHJD"/>
    <property type="match status" value="1"/>
</dbReference>
<evidence type="ECO:0000313" key="8">
    <source>
        <dbReference type="Proteomes" id="UP001366166"/>
    </source>
</evidence>
<evidence type="ECO:0000256" key="4">
    <source>
        <dbReference type="ARBA" id="ARBA00022989"/>
    </source>
</evidence>
<dbReference type="InterPro" id="IPR017039">
    <property type="entry name" value="Virul_fac_BrkB"/>
</dbReference>
<feature type="transmembrane region" description="Helical" evidence="6">
    <location>
        <begin position="159"/>
        <end position="181"/>
    </location>
</feature>
<organism evidence="7 8">
    <name type="scientific">Desulfoferula mesophila</name>
    <dbReference type="NCBI Taxonomy" id="3058419"/>
    <lineage>
        <taxon>Bacteria</taxon>
        <taxon>Pseudomonadati</taxon>
        <taxon>Thermodesulfobacteriota</taxon>
        <taxon>Desulfarculia</taxon>
        <taxon>Desulfarculales</taxon>
        <taxon>Desulfarculaceae</taxon>
        <taxon>Desulfoferula</taxon>
    </lineage>
</organism>
<feature type="transmembrane region" description="Helical" evidence="6">
    <location>
        <begin position="120"/>
        <end position="139"/>
    </location>
</feature>
<reference evidence="8" key="1">
    <citation type="journal article" date="2023" name="Arch. Microbiol.">
        <title>Desulfoferula mesophilus gen. nov. sp. nov., a mesophilic sulfate-reducing bacterium isolated from a brackish lake sediment.</title>
        <authorList>
            <person name="Watanabe T."/>
            <person name="Yabe T."/>
            <person name="Tsuji J.M."/>
            <person name="Fukui M."/>
        </authorList>
    </citation>
    <scope>NUCLEOTIDE SEQUENCE [LARGE SCALE GENOMIC DNA]</scope>
    <source>
        <strain evidence="8">12FAK</strain>
    </source>
</reference>
<feature type="transmembrane region" description="Helical" evidence="6">
    <location>
        <begin position="232"/>
        <end position="253"/>
    </location>
</feature>
<evidence type="ECO:0000256" key="3">
    <source>
        <dbReference type="ARBA" id="ARBA00022692"/>
    </source>
</evidence>
<dbReference type="InterPro" id="IPR036390">
    <property type="entry name" value="WH_DNA-bd_sf"/>
</dbReference>
<evidence type="ECO:0000256" key="2">
    <source>
        <dbReference type="ARBA" id="ARBA00022475"/>
    </source>
</evidence>
<dbReference type="RefSeq" id="WP_338601938.1">
    <property type="nucleotide sequence ID" value="NZ_AP028679.1"/>
</dbReference>
<feature type="transmembrane region" description="Helical" evidence="6">
    <location>
        <begin position="201"/>
        <end position="225"/>
    </location>
</feature>
<dbReference type="GO" id="GO:0005886">
    <property type="term" value="C:plasma membrane"/>
    <property type="evidence" value="ECO:0007669"/>
    <property type="project" value="UniProtKB-SubCell"/>
</dbReference>
<protein>
    <submittedName>
        <fullName evidence="7">Uncharacterized protein</fullName>
    </submittedName>
</protein>
<dbReference type="PANTHER" id="PTHR30213:SF0">
    <property type="entry name" value="UPF0761 MEMBRANE PROTEIN YIHY"/>
    <property type="match status" value="1"/>
</dbReference>
<keyword evidence="2" id="KW-1003">Cell membrane</keyword>
<name>A0AAU9F1Z0_9BACT</name>
<dbReference type="KEGG" id="dmp:FAK_33690"/>
<dbReference type="Proteomes" id="UP001366166">
    <property type="component" value="Chromosome"/>
</dbReference>
<dbReference type="NCBIfam" id="TIGR00765">
    <property type="entry name" value="yihY_not_rbn"/>
    <property type="match status" value="1"/>
</dbReference>
<dbReference type="AlphaFoldDB" id="A0AAU9F1Z0"/>
<sequence length="461" mass="50526">MARKKEQDWFSETDRKILAWLWNTGRALDGPRRYLLGSLKVAYLAVRNSYLDRLPFQANALTFITLLGLVPALALSFALAKGLGFADSLEGLIINEYTASQTEVLKYIINYVQNTKVGTLGMVGLAMLVVTLVLTLSSVEETFNRIWEAPHSRSWPRKFTDYLSVLVICPLLVLASTATWAGIASHSVVQWILDTPWLGPVAAQSVKLAPLFILVAAFMFLYLFLPNTKVPFFSALLAGAITAILWWTVQSIYIKFQVGVSRYNAIYGGFASLPLFMVWLQVSWQVLLFGAELAHAHNLVSKGTPPKDVAHRLNPAQREALALGLMQKTAARFQAGQEPWSVAQLAKELKVSKGEVWRVVDDLVSAGLLAELNQDDLVVPGRALENLLVCEVLAAVRGGLEEGRDPQEHPEDPALVALMDKVLSAEQKALGGLRLLEVADIPAPGAPTGCNLNQSPSQEKS</sequence>
<evidence type="ECO:0000256" key="5">
    <source>
        <dbReference type="ARBA" id="ARBA00023136"/>
    </source>
</evidence>
<proteinExistence type="predicted"/>
<evidence type="ECO:0000256" key="6">
    <source>
        <dbReference type="SAM" id="Phobius"/>
    </source>
</evidence>
<keyword evidence="8" id="KW-1185">Reference proteome</keyword>
<keyword evidence="4 6" id="KW-1133">Transmembrane helix</keyword>
<comment type="subcellular location">
    <subcellularLocation>
        <location evidence="1">Cell membrane</location>
        <topology evidence="1">Multi-pass membrane protein</topology>
    </subcellularLocation>
</comment>
<dbReference type="Pfam" id="PF03631">
    <property type="entry name" value="Virul_fac_BrkB"/>
    <property type="match status" value="1"/>
</dbReference>
<keyword evidence="5 6" id="KW-0472">Membrane</keyword>
<gene>
    <name evidence="7" type="ORF">FAK_33690</name>
</gene>
<feature type="transmembrane region" description="Helical" evidence="6">
    <location>
        <begin position="60"/>
        <end position="80"/>
    </location>
</feature>
<keyword evidence="3 6" id="KW-0812">Transmembrane</keyword>
<dbReference type="EMBL" id="AP028679">
    <property type="protein sequence ID" value="BEQ16303.1"/>
    <property type="molecule type" value="Genomic_DNA"/>
</dbReference>
<dbReference type="SUPFAM" id="SSF46785">
    <property type="entry name" value="Winged helix' DNA-binding domain"/>
    <property type="match status" value="1"/>
</dbReference>
<accession>A0AAU9F1Z0</accession>